<gene>
    <name evidence="1" type="ordered locus">VVA1551</name>
</gene>
<name>Q7MC36_VIBVY</name>
<proteinExistence type="predicted"/>
<dbReference type="EMBL" id="BA000038">
    <property type="protein sequence ID" value="BAC97577.1"/>
    <property type="molecule type" value="Genomic_DNA"/>
</dbReference>
<dbReference type="KEGG" id="vvy:VVA1551"/>
<dbReference type="InterPro" id="IPR013783">
    <property type="entry name" value="Ig-like_fold"/>
</dbReference>
<dbReference type="PATRIC" id="fig|196600.6.peg.4685"/>
<evidence type="ECO:0000313" key="1">
    <source>
        <dbReference type="EMBL" id="BAC97577.1"/>
    </source>
</evidence>
<evidence type="ECO:0008006" key="3">
    <source>
        <dbReference type="Google" id="ProtNLM"/>
    </source>
</evidence>
<evidence type="ECO:0000313" key="2">
    <source>
        <dbReference type="Proteomes" id="UP000002675"/>
    </source>
</evidence>
<protein>
    <recommendedName>
        <fullName evidence="3">Lipoprotein</fullName>
    </recommendedName>
</protein>
<organism evidence="1 2">
    <name type="scientific">Vibrio vulnificus (strain YJ016)</name>
    <dbReference type="NCBI Taxonomy" id="196600"/>
    <lineage>
        <taxon>Bacteria</taxon>
        <taxon>Pseudomonadati</taxon>
        <taxon>Pseudomonadota</taxon>
        <taxon>Gammaproteobacteria</taxon>
        <taxon>Vibrionales</taxon>
        <taxon>Vibrionaceae</taxon>
        <taxon>Vibrio</taxon>
    </lineage>
</organism>
<reference evidence="1 2" key="1">
    <citation type="journal article" date="2003" name="Genome Res.">
        <title>Comparative genome analysis of Vibrio vulnificus, a marine pathogen.</title>
        <authorList>
            <person name="Chen C.Y."/>
            <person name="Wu K.M."/>
            <person name="Chang Y.C."/>
            <person name="Chang C.H."/>
            <person name="Tsai H.C."/>
            <person name="Liao T.L."/>
            <person name="Liu Y.M."/>
            <person name="Chen H.J."/>
            <person name="Shen A.B."/>
            <person name="Li J.C."/>
            <person name="Su T.L."/>
            <person name="Shao C.P."/>
            <person name="Lee C.T."/>
            <person name="Hor L.I."/>
            <person name="Tsai S.F."/>
        </authorList>
    </citation>
    <scope>NUCLEOTIDE SEQUENCE [LARGE SCALE GENOMIC DNA]</scope>
    <source>
        <strain evidence="1 2">YJ016</strain>
    </source>
</reference>
<dbReference type="RefSeq" id="WP_011152757.1">
    <property type="nucleotide sequence ID" value="NC_005140.1"/>
</dbReference>
<dbReference type="AlphaFoldDB" id="Q7MC36"/>
<accession>Q7MC36</accession>
<sequence length="757" mass="84036">MHKMFKTTALFGSLSILFGCGGGSGSDSSGQPSQPIREVIAMDGFLKNAVVFEDANNNLRWDENEPLLGLTNEFGKLKINTPKDSQIGVMTINAHSELANKLAAIDDRYQGIETIDMDIPDKAMGKEVVFVAPKGVNILSPFSHLVSSIAFSEQIDASEAQQKLETELNTHGFELNTLGNYLESGSKAQHKLAQLFTDSFGTHQHKVSELWPGFVEESVFAVNQLSDVQLADPTMRPSVDGDMNTPVQFNRKLVRNKSAIAQLYTVWSQMPDISLGDTGEFFRIDLSALEVNGQPTPMLTDPDVKEGKVTYLVQNHYSAPLSTSTTLVNGVTVSIDHDGSSLVLSSERIQHVGTVPVMLHAVDRDQNGEIVQYQVFLLEVRTSSANKAPYVVANAEENLQATVDSDWIVQKGQEFNYNINVADLFADVENDSLNIDVSGSALDIGLNGVTKDGVITISGIPVKSYQEDHTRHTLTISATDNFNSRQASVTLTLPEIWHGELNQTNPLIGKNWYYIDSVEEDGQVKNYCRFINFSNGKVTQTLANVYDYHGCQQASQSVIQSTFYTETTLTSLKERLLFNTKIYTMRYRQKVQSGEAYAVSIDLYEGAKNKRVFMFYSDINEVKQRLDLDSVNANDSATFHWTLPLEDRLVSATIRSVVSDQTIELAFIPPKGITLTCEDLRNLWEISGGLYGISNSSWGSRECTEVLEGDNIYPQFTFSLSRGDNLANGESYSVNVDVNRKSTFDYIEPLKFNLKKD</sequence>
<dbReference type="Proteomes" id="UP000002675">
    <property type="component" value="Chromosome II"/>
</dbReference>
<dbReference type="Gene3D" id="2.60.40.10">
    <property type="entry name" value="Immunoglobulins"/>
    <property type="match status" value="1"/>
</dbReference>
<dbReference type="HOGENOM" id="CLU_364064_0_0_6"/>
<dbReference type="PROSITE" id="PS51257">
    <property type="entry name" value="PROKAR_LIPOPROTEIN"/>
    <property type="match status" value="1"/>
</dbReference>